<gene>
    <name evidence="3" type="ORF">MKW98_021817</name>
</gene>
<evidence type="ECO:0000313" key="3">
    <source>
        <dbReference type="EMBL" id="KAI3858452.1"/>
    </source>
</evidence>
<organism evidence="3 4">
    <name type="scientific">Papaver atlanticum</name>
    <dbReference type="NCBI Taxonomy" id="357466"/>
    <lineage>
        <taxon>Eukaryota</taxon>
        <taxon>Viridiplantae</taxon>
        <taxon>Streptophyta</taxon>
        <taxon>Embryophyta</taxon>
        <taxon>Tracheophyta</taxon>
        <taxon>Spermatophyta</taxon>
        <taxon>Magnoliopsida</taxon>
        <taxon>Ranunculales</taxon>
        <taxon>Papaveraceae</taxon>
        <taxon>Papaveroideae</taxon>
        <taxon>Papaver</taxon>
    </lineage>
</organism>
<name>A0AAD4S368_9MAGN</name>
<evidence type="ECO:0000256" key="1">
    <source>
        <dbReference type="SAM" id="MobiDB-lite"/>
    </source>
</evidence>
<feature type="signal peptide" evidence="2">
    <location>
        <begin position="1"/>
        <end position="26"/>
    </location>
</feature>
<reference evidence="3" key="1">
    <citation type="submission" date="2022-04" db="EMBL/GenBank/DDBJ databases">
        <title>A functionally conserved STORR gene fusion in Papaver species that diverged 16.8 million years ago.</title>
        <authorList>
            <person name="Catania T."/>
        </authorList>
    </citation>
    <scope>NUCLEOTIDE SEQUENCE</scope>
    <source>
        <strain evidence="3">S-188037</strain>
    </source>
</reference>
<keyword evidence="4" id="KW-1185">Reference proteome</keyword>
<feature type="region of interest" description="Disordered" evidence="1">
    <location>
        <begin position="76"/>
        <end position="109"/>
    </location>
</feature>
<proteinExistence type="predicted"/>
<dbReference type="EMBL" id="JAJJMB010014738">
    <property type="protein sequence ID" value="KAI3858452.1"/>
    <property type="molecule type" value="Genomic_DNA"/>
</dbReference>
<dbReference type="AlphaFoldDB" id="A0AAD4S368"/>
<dbReference type="PANTHER" id="PTHR34663">
    <property type="entry name" value="OS06G0637400 PROTEIN"/>
    <property type="match status" value="1"/>
</dbReference>
<keyword evidence="2" id="KW-0732">Signal</keyword>
<dbReference type="GO" id="GO:0050793">
    <property type="term" value="P:regulation of developmental process"/>
    <property type="evidence" value="ECO:0007669"/>
    <property type="project" value="InterPro"/>
</dbReference>
<dbReference type="PANTHER" id="PTHR34663:SF21">
    <property type="entry name" value="PROTEIN, PUTATIVE-RELATED"/>
    <property type="match status" value="1"/>
</dbReference>
<accession>A0AAD4S368</accession>
<sequence length="109" mass="11441">MAGLVLKYFLLSLLLSCIMFISSLQGRQLHVLEDGFNCDEGNVIYEFTNNLDLGAIKKSGPSPRGIGHLSVATDTIADKKSGPSPGIGHSYINGIGGRKTSGPSPGKGH</sequence>
<feature type="compositionally biased region" description="Gly residues" evidence="1">
    <location>
        <begin position="94"/>
        <end position="109"/>
    </location>
</feature>
<feature type="chain" id="PRO_5041999870" evidence="2">
    <location>
        <begin position="27"/>
        <end position="109"/>
    </location>
</feature>
<evidence type="ECO:0000256" key="2">
    <source>
        <dbReference type="SAM" id="SignalP"/>
    </source>
</evidence>
<dbReference type="Proteomes" id="UP001202328">
    <property type="component" value="Unassembled WGS sequence"/>
</dbReference>
<dbReference type="GO" id="GO:0045087">
    <property type="term" value="P:innate immune response"/>
    <property type="evidence" value="ECO:0007669"/>
    <property type="project" value="InterPro"/>
</dbReference>
<dbReference type="InterPro" id="IPR044700">
    <property type="entry name" value="PIP2/PIPL1"/>
</dbReference>
<comment type="caution">
    <text evidence="3">The sequence shown here is derived from an EMBL/GenBank/DDBJ whole genome shotgun (WGS) entry which is preliminary data.</text>
</comment>
<evidence type="ECO:0000313" key="4">
    <source>
        <dbReference type="Proteomes" id="UP001202328"/>
    </source>
</evidence>
<protein>
    <submittedName>
        <fullName evidence="3">Uncharacterized protein</fullName>
    </submittedName>
</protein>